<protein>
    <submittedName>
        <fullName evidence="1">Uncharacterized protein</fullName>
    </submittedName>
</protein>
<gene>
    <name evidence="1" type="ORF">CRM22_006893</name>
</gene>
<organism evidence="1 2">
    <name type="scientific">Opisthorchis felineus</name>
    <dbReference type="NCBI Taxonomy" id="147828"/>
    <lineage>
        <taxon>Eukaryota</taxon>
        <taxon>Metazoa</taxon>
        <taxon>Spiralia</taxon>
        <taxon>Lophotrochozoa</taxon>
        <taxon>Platyhelminthes</taxon>
        <taxon>Trematoda</taxon>
        <taxon>Digenea</taxon>
        <taxon>Opisthorchiida</taxon>
        <taxon>Opisthorchiata</taxon>
        <taxon>Opisthorchiidae</taxon>
        <taxon>Opisthorchis</taxon>
    </lineage>
</organism>
<accession>A0A4S2LIR2</accession>
<dbReference type="Proteomes" id="UP000308267">
    <property type="component" value="Unassembled WGS sequence"/>
</dbReference>
<name>A0A4S2LIR2_OPIFE</name>
<reference evidence="1 2" key="1">
    <citation type="journal article" date="2019" name="BMC Genomics">
        <title>New insights from Opisthorchis felineus genome: update on genomics of the epidemiologically important liver flukes.</title>
        <authorList>
            <person name="Ershov N.I."/>
            <person name="Mordvinov V.A."/>
            <person name="Prokhortchouk E.B."/>
            <person name="Pakharukova M.Y."/>
            <person name="Gunbin K.V."/>
            <person name="Ustyantsev K."/>
            <person name="Genaev M.A."/>
            <person name="Blinov A.G."/>
            <person name="Mazur A."/>
            <person name="Boulygina E."/>
            <person name="Tsygankova S."/>
            <person name="Khrameeva E."/>
            <person name="Chekanov N."/>
            <person name="Fan G."/>
            <person name="Xiao A."/>
            <person name="Zhang H."/>
            <person name="Xu X."/>
            <person name="Yang H."/>
            <person name="Solovyev V."/>
            <person name="Lee S.M."/>
            <person name="Liu X."/>
            <person name="Afonnikov D.A."/>
            <person name="Skryabin K.G."/>
        </authorList>
    </citation>
    <scope>NUCLEOTIDE SEQUENCE [LARGE SCALE GENOMIC DNA]</scope>
    <source>
        <strain evidence="1">AK-0245</strain>
        <tissue evidence="1">Whole organism</tissue>
    </source>
</reference>
<evidence type="ECO:0000313" key="2">
    <source>
        <dbReference type="Proteomes" id="UP000308267"/>
    </source>
</evidence>
<dbReference type="AlphaFoldDB" id="A0A4S2LIR2"/>
<keyword evidence="2" id="KW-1185">Reference proteome</keyword>
<proteinExistence type="predicted"/>
<comment type="caution">
    <text evidence="1">The sequence shown here is derived from an EMBL/GenBank/DDBJ whole genome shotgun (WGS) entry which is preliminary data.</text>
</comment>
<evidence type="ECO:0000313" key="1">
    <source>
        <dbReference type="EMBL" id="TGZ63482.1"/>
    </source>
</evidence>
<sequence>MQRVSSSRADFASPNRMNCAFGRSLQYAVFIKPKAFFNPNNKFFFHCNRQQRNLRYCSVKQQRISIPKCVLDLTATDNKILNKYVAILFLVDESEHLHISFHSYEWSCRCHDMLLARSTTEFGAYLAPKGVAHGIPIFKLDNNVDQIFRSSTNFKSHDSVISSVQICSRQGPAQVHLSALVTFCGFLIMQPNLSFHMTPNLVDFIEILLTIPYARQPPTNSINNG</sequence>
<dbReference type="EMBL" id="SJOL01007149">
    <property type="protein sequence ID" value="TGZ63482.1"/>
    <property type="molecule type" value="Genomic_DNA"/>
</dbReference>